<keyword evidence="2" id="KW-1185">Reference proteome</keyword>
<accession>A0ABT3DIB5</accession>
<evidence type="ECO:0000313" key="2">
    <source>
        <dbReference type="Proteomes" id="UP001526147"/>
    </source>
</evidence>
<dbReference type="EMBL" id="JAOYEY010000036">
    <property type="protein sequence ID" value="MCV9886251.1"/>
    <property type="molecule type" value="Genomic_DNA"/>
</dbReference>
<proteinExistence type="predicted"/>
<comment type="caution">
    <text evidence="1">The sequence shown here is derived from an EMBL/GenBank/DDBJ whole genome shotgun (WGS) entry which is preliminary data.</text>
</comment>
<sequence length="90" mass="10614">MKPTIQMECYNEYCKSIVLTDKHKDGISCPRCRGPLMAQPFIEKHKPKDHEALSAKQVEMLSRFIDNYHKYGMQICSCDIERLFEMKNDK</sequence>
<organism evidence="1 2">
    <name type="scientific">Metabacillus halosaccharovorans</name>
    <dbReference type="NCBI Taxonomy" id="930124"/>
    <lineage>
        <taxon>Bacteria</taxon>
        <taxon>Bacillati</taxon>
        <taxon>Bacillota</taxon>
        <taxon>Bacilli</taxon>
        <taxon>Bacillales</taxon>
        <taxon>Bacillaceae</taxon>
        <taxon>Metabacillus</taxon>
    </lineage>
</organism>
<evidence type="ECO:0000313" key="1">
    <source>
        <dbReference type="EMBL" id="MCV9886251.1"/>
    </source>
</evidence>
<reference evidence="1 2" key="1">
    <citation type="submission" date="2022-10" db="EMBL/GenBank/DDBJ databases">
        <title>Draft genome assembly of moderately radiation resistant bacterium Metabacillus halosaccharovorans.</title>
        <authorList>
            <person name="Pal S."/>
            <person name="Gopinathan A."/>
        </authorList>
    </citation>
    <scope>NUCLEOTIDE SEQUENCE [LARGE SCALE GENOMIC DNA]</scope>
    <source>
        <strain evidence="1 2">VITHBRA001</strain>
    </source>
</reference>
<protein>
    <submittedName>
        <fullName evidence="1">Uncharacterized protein</fullName>
    </submittedName>
</protein>
<name>A0ABT3DIB5_9BACI</name>
<dbReference type="Proteomes" id="UP001526147">
    <property type="component" value="Unassembled WGS sequence"/>
</dbReference>
<gene>
    <name evidence="1" type="ORF">OIH86_11330</name>
</gene>
<dbReference type="RefSeq" id="WP_264142879.1">
    <property type="nucleotide sequence ID" value="NZ_JAOYEY010000036.1"/>
</dbReference>